<name>A0A2P2NQJ9_RHIMU</name>
<reference evidence="1" key="1">
    <citation type="submission" date="2018-02" db="EMBL/GenBank/DDBJ databases">
        <title>Rhizophora mucronata_Transcriptome.</title>
        <authorList>
            <person name="Meera S.P."/>
            <person name="Sreeshan A."/>
            <person name="Augustine A."/>
        </authorList>
    </citation>
    <scope>NUCLEOTIDE SEQUENCE</scope>
    <source>
        <tissue evidence="1">Leaf</tissue>
    </source>
</reference>
<sequence length="75" mass="8784">MLGGNFEVVELHFFITIEINAFFVDDSLKEMHICGPFIDFASAHVHVSIRMVHCFVMWNFFHNDFQIVISFLFAN</sequence>
<dbReference type="EMBL" id="GGEC01064220">
    <property type="protein sequence ID" value="MBX44704.1"/>
    <property type="molecule type" value="Transcribed_RNA"/>
</dbReference>
<evidence type="ECO:0000313" key="1">
    <source>
        <dbReference type="EMBL" id="MBX44704.1"/>
    </source>
</evidence>
<proteinExistence type="predicted"/>
<organism evidence="1">
    <name type="scientific">Rhizophora mucronata</name>
    <name type="common">Asiatic mangrove</name>
    <dbReference type="NCBI Taxonomy" id="61149"/>
    <lineage>
        <taxon>Eukaryota</taxon>
        <taxon>Viridiplantae</taxon>
        <taxon>Streptophyta</taxon>
        <taxon>Embryophyta</taxon>
        <taxon>Tracheophyta</taxon>
        <taxon>Spermatophyta</taxon>
        <taxon>Magnoliopsida</taxon>
        <taxon>eudicotyledons</taxon>
        <taxon>Gunneridae</taxon>
        <taxon>Pentapetalae</taxon>
        <taxon>rosids</taxon>
        <taxon>fabids</taxon>
        <taxon>Malpighiales</taxon>
        <taxon>Rhizophoraceae</taxon>
        <taxon>Rhizophora</taxon>
    </lineage>
</organism>
<accession>A0A2P2NQJ9</accession>
<dbReference type="AlphaFoldDB" id="A0A2P2NQJ9"/>
<protein>
    <submittedName>
        <fullName evidence="1">Uncharacterized protein</fullName>
    </submittedName>
</protein>